<evidence type="ECO:0000259" key="1">
    <source>
        <dbReference type="Pfam" id="PF00931"/>
    </source>
</evidence>
<accession>A0A090YK61</accession>
<dbReference type="PATRIC" id="fig|44252.3.peg.4923"/>
<dbReference type="Proteomes" id="UP000029278">
    <property type="component" value="Unassembled WGS sequence"/>
</dbReference>
<evidence type="ECO:0000313" key="3">
    <source>
        <dbReference type="Proteomes" id="UP000029278"/>
    </source>
</evidence>
<evidence type="ECO:0000313" key="2">
    <source>
        <dbReference type="EMBL" id="KFM98327.1"/>
    </source>
</evidence>
<organism evidence="2 3">
    <name type="scientific">Paenibacillus macerans</name>
    <name type="common">Bacillus macerans</name>
    <dbReference type="NCBI Taxonomy" id="44252"/>
    <lineage>
        <taxon>Bacteria</taxon>
        <taxon>Bacillati</taxon>
        <taxon>Bacillota</taxon>
        <taxon>Bacilli</taxon>
        <taxon>Bacillales</taxon>
        <taxon>Paenibacillaceae</taxon>
        <taxon>Paenibacillus</taxon>
    </lineage>
</organism>
<name>A0A090YK61_PAEMA</name>
<dbReference type="STRING" id="44252.DJ90_4356"/>
<dbReference type="OrthoDB" id="2647228at2"/>
<proteinExistence type="predicted"/>
<dbReference type="EMBL" id="JMQA01000040">
    <property type="protein sequence ID" value="KFM98327.1"/>
    <property type="molecule type" value="Genomic_DNA"/>
</dbReference>
<gene>
    <name evidence="2" type="ORF">DJ90_4356</name>
</gene>
<dbReference type="Pfam" id="PF00931">
    <property type="entry name" value="NB-ARC"/>
    <property type="match status" value="1"/>
</dbReference>
<dbReference type="AlphaFoldDB" id="A0A090YK61"/>
<keyword evidence="3" id="KW-1185">Reference proteome</keyword>
<dbReference type="PRINTS" id="PR00364">
    <property type="entry name" value="DISEASERSIST"/>
</dbReference>
<sequence>MESLSTEKNEIARRQVIGFSREMNSLEHWLADPGRKLRLFSVSGIGGIGKTTLLTEMFHKAKQASLLTVWLDGQSELTTSGVFLSSLEMSLQSEYGRFRDPEVPLLPYLIAELSRQRSVLVMDNCERLDLIESWLLSSFLPRLKDAGVLLVIASRNGLPLKWRTNPLWGGRIQTFPLKLFSREEIHEYLQNSGLEETVQKEIAQKTEGLPLLLATIVDWRRSREGDVREIPSMLSAEFLKEAASPSLYQALTVLSLLPAADQPAINLLLDEPLSASGYFELGKLSFIRSTPYGLSLHHVVARLLREEHARRNPSQFQQLRLDVFKLLAEQFRLADKRRQMQIAAHVLELYREFLPAAHAYADFSSTLKPQEHSPFRPEDLNGLQRFLAWSISHSDWQSELVDPQKYHELLETIAAKHPEGVFVVRDPGGVPLAFCAGFWLHAGTMPLMERYAPRLLSILGEEAPALRRLPAEAADTICVLLAAVNSRHPLYGPEELGALLMRQWLIFMTRGFKGINITADPHLSSLFSLLGFKETGRIKPEGPAETGELTRWELDFRQAAFDEWVQNVIRQTGPADKAPNVPLPEAGQSASVAIDGKAAKQLLEHLYDTEQLERIPAVRALRLPAAAAQKYALDLLTAEPPAYPLTKTEQQILMASYLQKEWNKNELAARFHMSRATFYRHSRTALEHFALALTRLVSN</sequence>
<dbReference type="HOGENOM" id="CLU_394244_0_0_9"/>
<protein>
    <submittedName>
        <fullName evidence="2">NB-ARC domain protein</fullName>
    </submittedName>
</protein>
<dbReference type="GeneID" id="77008442"/>
<dbReference type="Gene3D" id="3.40.50.300">
    <property type="entry name" value="P-loop containing nucleotide triphosphate hydrolases"/>
    <property type="match status" value="1"/>
</dbReference>
<feature type="domain" description="NB-ARC" evidence="1">
    <location>
        <begin position="22"/>
        <end position="124"/>
    </location>
</feature>
<dbReference type="InterPro" id="IPR027417">
    <property type="entry name" value="P-loop_NTPase"/>
</dbReference>
<dbReference type="SUPFAM" id="SSF52540">
    <property type="entry name" value="P-loop containing nucleoside triphosphate hydrolases"/>
    <property type="match status" value="1"/>
</dbReference>
<dbReference type="RefSeq" id="WP_036624342.1">
    <property type="nucleotide sequence ID" value="NZ_JAKOBR010000084.1"/>
</dbReference>
<dbReference type="InterPro" id="IPR002182">
    <property type="entry name" value="NB-ARC"/>
</dbReference>
<reference evidence="2 3" key="1">
    <citation type="submission" date="2014-04" db="EMBL/GenBank/DDBJ databases">
        <authorList>
            <person name="Bishop-Lilly K.A."/>
            <person name="Broomall S.M."/>
            <person name="Chain P.S."/>
            <person name="Chertkov O."/>
            <person name="Coyne S.R."/>
            <person name="Daligault H.E."/>
            <person name="Davenport K.W."/>
            <person name="Erkkila T."/>
            <person name="Frey K.G."/>
            <person name="Gibbons H.S."/>
            <person name="Gu W."/>
            <person name="Jaissle J."/>
            <person name="Johnson S.L."/>
            <person name="Koroleva G.I."/>
            <person name="Ladner J.T."/>
            <person name="Lo C.-C."/>
            <person name="Minogue T.D."/>
            <person name="Munk C."/>
            <person name="Palacios G.F."/>
            <person name="Redden C.L."/>
            <person name="Rosenzweig C.N."/>
            <person name="Scholz M.B."/>
            <person name="Teshima H."/>
            <person name="Xu Y."/>
        </authorList>
    </citation>
    <scope>NUCLEOTIDE SEQUENCE [LARGE SCALE GENOMIC DNA]</scope>
    <source>
        <strain evidence="2 3">8244</strain>
    </source>
</reference>
<comment type="caution">
    <text evidence="2">The sequence shown here is derived from an EMBL/GenBank/DDBJ whole genome shotgun (WGS) entry which is preliminary data.</text>
</comment>